<evidence type="ECO:0000313" key="1">
    <source>
        <dbReference type="EMBL" id="QOT81900.1"/>
    </source>
</evidence>
<accession>A0A643FRB1</accession>
<dbReference type="Proteomes" id="UP000397656">
    <property type="component" value="Plasmid pRK1-1"/>
</dbReference>
<sequence>MQAWISAGNADTPIPSAFLLGNAAPCFALIGIAARKPALFWGALAAIPALPVLLALHWI</sequence>
<organism evidence="1 2">
    <name type="scientific">Cupriavidus basilensis</name>
    <dbReference type="NCBI Taxonomy" id="68895"/>
    <lineage>
        <taxon>Bacteria</taxon>
        <taxon>Pseudomonadati</taxon>
        <taxon>Pseudomonadota</taxon>
        <taxon>Betaproteobacteria</taxon>
        <taxon>Burkholderiales</taxon>
        <taxon>Burkholderiaceae</taxon>
        <taxon>Cupriavidus</taxon>
    </lineage>
</organism>
<protein>
    <submittedName>
        <fullName evidence="1">Uncharacterized protein</fullName>
    </submittedName>
</protein>
<dbReference type="EMBL" id="CP062805">
    <property type="protein sequence ID" value="QOT81900.1"/>
    <property type="molecule type" value="Genomic_DNA"/>
</dbReference>
<dbReference type="AlphaFoldDB" id="A0A643FRB1"/>
<reference evidence="1 2" key="1">
    <citation type="submission" date="2020-10" db="EMBL/GenBank/DDBJ databases">
        <title>Complete genome sequence of Cupriavidus basilensis CCUG 49340T.</title>
        <authorList>
            <person name="Salva-Serra F."/>
            <person name="Donoso R.A."/>
            <person name="Cho K.H."/>
            <person name="Yoo J.A."/>
            <person name="Lee K."/>
            <person name="Yoon S.-H."/>
            <person name="Perez-Pantoja D."/>
            <person name="Moore E.R.B."/>
        </authorList>
    </citation>
    <scope>NUCLEOTIDE SEQUENCE [LARGE SCALE GENOMIC DNA]</scope>
    <source>
        <strain evidence="2">CCUG 49340</strain>
        <plasmid evidence="1 2">pRK1-1</plasmid>
    </source>
</reference>
<name>A0A643FRB1_9BURK</name>
<proteinExistence type="predicted"/>
<evidence type="ECO:0000313" key="2">
    <source>
        <dbReference type="Proteomes" id="UP000397656"/>
    </source>
</evidence>
<keyword evidence="1" id="KW-0614">Plasmid</keyword>
<geneLocation type="plasmid" evidence="1 2">
    <name>pRK1-1</name>
</geneLocation>
<gene>
    <name evidence="1" type="ORF">F7R26_037530</name>
</gene>